<gene>
    <name evidence="1" type="ORF">CAL20_10805</name>
</gene>
<dbReference type="AlphaFoldDB" id="A0A261U507"/>
<name>A0A261U507_9BORD</name>
<keyword evidence="2" id="KW-1185">Reference proteome</keyword>
<proteinExistence type="predicted"/>
<reference evidence="1 2" key="1">
    <citation type="submission" date="2017-05" db="EMBL/GenBank/DDBJ databases">
        <title>Complete and WGS of Bordetella genogroups.</title>
        <authorList>
            <person name="Spilker T."/>
            <person name="LiPuma J."/>
        </authorList>
    </citation>
    <scope>NUCLEOTIDE SEQUENCE [LARGE SCALE GENOMIC DNA]</scope>
    <source>
        <strain evidence="1 2">AU9919</strain>
    </source>
</reference>
<evidence type="ECO:0000313" key="2">
    <source>
        <dbReference type="Proteomes" id="UP000216885"/>
    </source>
</evidence>
<organism evidence="1 2">
    <name type="scientific">Bordetella genomosp. 4</name>
    <dbReference type="NCBI Taxonomy" id="463044"/>
    <lineage>
        <taxon>Bacteria</taxon>
        <taxon>Pseudomonadati</taxon>
        <taxon>Pseudomonadota</taxon>
        <taxon>Betaproteobacteria</taxon>
        <taxon>Burkholderiales</taxon>
        <taxon>Alcaligenaceae</taxon>
        <taxon>Bordetella</taxon>
    </lineage>
</organism>
<evidence type="ECO:0000313" key="1">
    <source>
        <dbReference type="EMBL" id="OZI55943.1"/>
    </source>
</evidence>
<dbReference type="Proteomes" id="UP000216885">
    <property type="component" value="Unassembled WGS sequence"/>
</dbReference>
<comment type="caution">
    <text evidence="1">The sequence shown here is derived from an EMBL/GenBank/DDBJ whole genome shotgun (WGS) entry which is preliminary data.</text>
</comment>
<sequence>MISLSGYLLDILVKNLTKYELAAVTNARWQPAVTDDAEIAVVGRAVRMGVIVRSGAERNRARWAR</sequence>
<accession>A0A261U507</accession>
<protein>
    <submittedName>
        <fullName evidence="1">Uncharacterized protein</fullName>
    </submittedName>
</protein>
<dbReference type="EMBL" id="NEVQ01000013">
    <property type="protein sequence ID" value="OZI55943.1"/>
    <property type="molecule type" value="Genomic_DNA"/>
</dbReference>